<evidence type="ECO:0000256" key="16">
    <source>
        <dbReference type="ARBA" id="ARBA00023284"/>
    </source>
</evidence>
<dbReference type="SUPFAM" id="SSF52833">
    <property type="entry name" value="Thioredoxin-like"/>
    <property type="match status" value="2"/>
</dbReference>
<protein>
    <recommendedName>
        <fullName evidence="5">Thioredoxin</fullName>
    </recommendedName>
</protein>
<dbReference type="GO" id="GO:0005737">
    <property type="term" value="C:cytoplasm"/>
    <property type="evidence" value="ECO:0007669"/>
    <property type="project" value="UniProtKB-SubCell"/>
</dbReference>
<dbReference type="AlphaFoldDB" id="A0A836AMC8"/>
<dbReference type="PROSITE" id="PS51352">
    <property type="entry name" value="THIOREDOXIN_2"/>
    <property type="match status" value="1"/>
</dbReference>
<dbReference type="FunFam" id="3.40.30.10:FF:000130">
    <property type="entry name" value="Thioredoxin"/>
    <property type="match status" value="1"/>
</dbReference>
<dbReference type="GO" id="GO:0015035">
    <property type="term" value="F:protein-disulfide reductase activity"/>
    <property type="evidence" value="ECO:0007669"/>
    <property type="project" value="UniProtKB-ARBA"/>
</dbReference>
<comment type="function">
    <text evidence="17">Participates in various redox reactions through the reversible oxidation of its active center dithiol to a disulfide and catalyzes dithiol-disulfide exchange reactions. Plays a role in the reversible S-nitrosylation of cysteine residues in target proteins, and thereby contributes to the response to intracellular nitric oxide. Nitrosylates the active site Cys of CASP3 in response to nitric oxide (NO), and thereby inhibits caspase-3 activity. Induces the FOS/JUN AP-1 DNA binding activity in ionizing radiation (IR) cells through its oxidation/reduction status and stimulates AP-1 transcriptional activity.</text>
</comment>
<evidence type="ECO:0000256" key="18">
    <source>
        <dbReference type="ARBA" id="ARBA00063775"/>
    </source>
</evidence>
<gene>
    <name evidence="20" type="ORF">JEQ12_008742</name>
</gene>
<evidence type="ECO:0000313" key="21">
    <source>
        <dbReference type="Proteomes" id="UP000664991"/>
    </source>
</evidence>
<dbReference type="InterPro" id="IPR013766">
    <property type="entry name" value="Thioredoxin_domain"/>
</dbReference>
<keyword evidence="11" id="KW-0805">Transcription regulation</keyword>
<evidence type="ECO:0000256" key="6">
    <source>
        <dbReference type="ARBA" id="ARBA00022448"/>
    </source>
</evidence>
<organism evidence="20 21">
    <name type="scientific">Ovis aries</name>
    <name type="common">Sheep</name>
    <dbReference type="NCBI Taxonomy" id="9940"/>
    <lineage>
        <taxon>Eukaryota</taxon>
        <taxon>Metazoa</taxon>
        <taxon>Chordata</taxon>
        <taxon>Craniata</taxon>
        <taxon>Vertebrata</taxon>
        <taxon>Euteleostomi</taxon>
        <taxon>Mammalia</taxon>
        <taxon>Eutheria</taxon>
        <taxon>Laurasiatheria</taxon>
        <taxon>Artiodactyla</taxon>
        <taxon>Ruminantia</taxon>
        <taxon>Pecora</taxon>
        <taxon>Bovidae</taxon>
        <taxon>Caprinae</taxon>
        <taxon>Ovis</taxon>
    </lineage>
</organism>
<dbReference type="PANTHER" id="PTHR46115">
    <property type="entry name" value="THIOREDOXIN-LIKE PROTEIN 1"/>
    <property type="match status" value="1"/>
</dbReference>
<dbReference type="GO" id="GO:0005576">
    <property type="term" value="C:extracellular region"/>
    <property type="evidence" value="ECO:0007669"/>
    <property type="project" value="UniProtKB-SubCell"/>
</dbReference>
<dbReference type="EMBL" id="JAEMGP010000002">
    <property type="protein sequence ID" value="KAG5212956.1"/>
    <property type="molecule type" value="Genomic_DNA"/>
</dbReference>
<keyword evidence="10" id="KW-0249">Electron transport</keyword>
<dbReference type="InterPro" id="IPR017937">
    <property type="entry name" value="Thioredoxin_CS"/>
</dbReference>
<evidence type="ECO:0000256" key="5">
    <source>
        <dbReference type="ARBA" id="ARBA00020570"/>
    </source>
</evidence>
<evidence type="ECO:0000256" key="12">
    <source>
        <dbReference type="ARBA" id="ARBA00023157"/>
    </source>
</evidence>
<name>A0A836AMC8_SHEEP</name>
<evidence type="ECO:0000256" key="13">
    <source>
        <dbReference type="ARBA" id="ARBA00023159"/>
    </source>
</evidence>
<keyword evidence="6" id="KW-0813">Transport</keyword>
<comment type="similarity">
    <text evidence="4">Belongs to the thioredoxin family.</text>
</comment>
<feature type="domain" description="Thioredoxin" evidence="19">
    <location>
        <begin position="85"/>
        <end position="201"/>
    </location>
</feature>
<evidence type="ECO:0000259" key="19">
    <source>
        <dbReference type="PROSITE" id="PS51352"/>
    </source>
</evidence>
<sequence length="201" mass="23101">MSVQYRSVMFANVDVDNARELAQTYQIKAVPTFQLFKQTKKVTLFSRIKRAICCYRSGSLSEPIFELCGADAKKLEEKIREFMRRIMRERGPHKCVPRDDDKQKYAFQEALNSAGEKLVVVDFSATWCGPCKMIKPFFHSLSEKYSNVVFLEVDVDDCQDVAAECEVKCMPTFQFFKKGQKVSEFSGANKEKLEATINELI</sequence>
<keyword evidence="7" id="KW-0963">Cytoplasm</keyword>
<evidence type="ECO:0000256" key="14">
    <source>
        <dbReference type="ARBA" id="ARBA00023163"/>
    </source>
</evidence>
<keyword evidence="8" id="KW-0964">Secreted</keyword>
<comment type="subunit">
    <text evidence="18">Homodimer; disulfide-linked. Interacts with TXNIP through the redox-active site. Interacts with MAP3K5 and CASP3. Interacts with APEX1; the interaction stimulates the FOS/JUN AP-1 DNA-binding activity in a redox-dependent manner.</text>
</comment>
<dbReference type="InterPro" id="IPR036249">
    <property type="entry name" value="Thioredoxin-like_sf"/>
</dbReference>
<dbReference type="Pfam" id="PF00085">
    <property type="entry name" value="Thioredoxin"/>
    <property type="match status" value="2"/>
</dbReference>
<keyword evidence="12" id="KW-1015">Disulfide bond</keyword>
<evidence type="ECO:0000256" key="9">
    <source>
        <dbReference type="ARBA" id="ARBA00022799"/>
    </source>
</evidence>
<dbReference type="Proteomes" id="UP000664991">
    <property type="component" value="Unassembled WGS sequence"/>
</dbReference>
<keyword evidence="14" id="KW-0804">Transcription</keyword>
<evidence type="ECO:0000256" key="10">
    <source>
        <dbReference type="ARBA" id="ARBA00022982"/>
    </source>
</evidence>
<proteinExistence type="inferred from homology"/>
<dbReference type="Gene3D" id="3.40.30.10">
    <property type="entry name" value="Glutaredoxin"/>
    <property type="match status" value="2"/>
</dbReference>
<dbReference type="GO" id="GO:0019725">
    <property type="term" value="P:cellular homeostasis"/>
    <property type="evidence" value="ECO:0007669"/>
    <property type="project" value="UniProtKB-ARBA"/>
</dbReference>
<evidence type="ECO:0000256" key="15">
    <source>
        <dbReference type="ARBA" id="ARBA00023242"/>
    </source>
</evidence>
<dbReference type="PRINTS" id="PR00421">
    <property type="entry name" value="THIOREDOXIN"/>
</dbReference>
<dbReference type="PROSITE" id="PS00194">
    <property type="entry name" value="THIOREDOXIN_1"/>
    <property type="match status" value="1"/>
</dbReference>
<dbReference type="CDD" id="cd02947">
    <property type="entry name" value="TRX_family"/>
    <property type="match status" value="2"/>
</dbReference>
<evidence type="ECO:0000256" key="17">
    <source>
        <dbReference type="ARBA" id="ARBA00059464"/>
    </source>
</evidence>
<accession>A0A836AMC8</accession>
<evidence type="ECO:0000256" key="3">
    <source>
        <dbReference type="ARBA" id="ARBA00004613"/>
    </source>
</evidence>
<comment type="subcellular location">
    <subcellularLocation>
        <location evidence="2">Cytoplasm</location>
    </subcellularLocation>
    <subcellularLocation>
        <location evidence="1">Nucleus</location>
    </subcellularLocation>
    <subcellularLocation>
        <location evidence="3">Secreted</location>
    </subcellularLocation>
</comment>
<evidence type="ECO:0000256" key="11">
    <source>
        <dbReference type="ARBA" id="ARBA00023015"/>
    </source>
</evidence>
<comment type="caution">
    <text evidence="20">The sequence shown here is derived from an EMBL/GenBank/DDBJ whole genome shotgun (WGS) entry which is preliminary data.</text>
</comment>
<evidence type="ECO:0000256" key="8">
    <source>
        <dbReference type="ARBA" id="ARBA00022525"/>
    </source>
</evidence>
<evidence type="ECO:0000256" key="2">
    <source>
        <dbReference type="ARBA" id="ARBA00004496"/>
    </source>
</evidence>
<reference evidence="20 21" key="1">
    <citation type="submission" date="2020-12" db="EMBL/GenBank/DDBJ databases">
        <title>De novo assembly of Tibetan sheep genome.</title>
        <authorList>
            <person name="Li X."/>
        </authorList>
    </citation>
    <scope>NUCLEOTIDE SEQUENCE [LARGE SCALE GENOMIC DNA]</scope>
    <source>
        <tissue evidence="20">Heart</tissue>
    </source>
</reference>
<keyword evidence="15" id="KW-0539">Nucleus</keyword>
<keyword evidence="16" id="KW-0676">Redox-active center</keyword>
<dbReference type="GO" id="GO:0005634">
    <property type="term" value="C:nucleus"/>
    <property type="evidence" value="ECO:0007669"/>
    <property type="project" value="UniProtKB-SubCell"/>
</dbReference>
<evidence type="ECO:0000313" key="20">
    <source>
        <dbReference type="EMBL" id="KAG5212956.1"/>
    </source>
</evidence>
<keyword evidence="9" id="KW-0702">S-nitrosylation</keyword>
<evidence type="ECO:0000256" key="1">
    <source>
        <dbReference type="ARBA" id="ARBA00004123"/>
    </source>
</evidence>
<evidence type="ECO:0000256" key="7">
    <source>
        <dbReference type="ARBA" id="ARBA00022490"/>
    </source>
</evidence>
<keyword evidence="13" id="KW-0010">Activator</keyword>
<evidence type="ECO:0000256" key="4">
    <source>
        <dbReference type="ARBA" id="ARBA00008987"/>
    </source>
</evidence>